<name>A0A1I3GSV0_9RHOB</name>
<keyword evidence="2" id="KW-0812">Transmembrane</keyword>
<evidence type="ECO:0000313" key="3">
    <source>
        <dbReference type="EMBL" id="SFI26466.1"/>
    </source>
</evidence>
<dbReference type="EMBL" id="FOQH01000005">
    <property type="protein sequence ID" value="SFI26466.1"/>
    <property type="molecule type" value="Genomic_DNA"/>
</dbReference>
<protein>
    <submittedName>
        <fullName evidence="3">Uncharacterized protein</fullName>
    </submittedName>
</protein>
<evidence type="ECO:0000313" key="4">
    <source>
        <dbReference type="Proteomes" id="UP000199377"/>
    </source>
</evidence>
<feature type="transmembrane region" description="Helical" evidence="2">
    <location>
        <begin position="6"/>
        <end position="24"/>
    </location>
</feature>
<gene>
    <name evidence="3" type="ORF">SAMN05216258_105320</name>
</gene>
<keyword evidence="4" id="KW-1185">Reference proteome</keyword>
<dbReference type="AlphaFoldDB" id="A0A1I3GSV0"/>
<keyword evidence="2" id="KW-1133">Transmembrane helix</keyword>
<proteinExistence type="predicted"/>
<sequence length="123" mass="12468">MTPALAVALMLVVGWVLPLFGGRLLGGRRGVWLGGALALAATVGVAWVVGEGVAALRDGDPRAEFDKAFNAWKLMILYIPAVCLHLGRASGGRDASGDGTGLGDPASRSFRRHGGDGGDGGGD</sequence>
<evidence type="ECO:0000256" key="2">
    <source>
        <dbReference type="SAM" id="Phobius"/>
    </source>
</evidence>
<reference evidence="3 4" key="1">
    <citation type="submission" date="2016-10" db="EMBL/GenBank/DDBJ databases">
        <authorList>
            <person name="de Groot N.N."/>
        </authorList>
    </citation>
    <scope>NUCLEOTIDE SEQUENCE [LARGE SCALE GENOMIC DNA]</scope>
    <source>
        <strain evidence="3 4">CGMCC 1.11030</strain>
    </source>
</reference>
<feature type="transmembrane region" description="Helical" evidence="2">
    <location>
        <begin position="69"/>
        <end position="87"/>
    </location>
</feature>
<feature type="transmembrane region" description="Helical" evidence="2">
    <location>
        <begin position="31"/>
        <end position="49"/>
    </location>
</feature>
<keyword evidence="2" id="KW-0472">Membrane</keyword>
<feature type="region of interest" description="Disordered" evidence="1">
    <location>
        <begin position="90"/>
        <end position="123"/>
    </location>
</feature>
<evidence type="ECO:0000256" key="1">
    <source>
        <dbReference type="SAM" id="MobiDB-lite"/>
    </source>
</evidence>
<accession>A0A1I3GSV0</accession>
<dbReference type="Proteomes" id="UP000199377">
    <property type="component" value="Unassembled WGS sequence"/>
</dbReference>
<dbReference type="STRING" id="1114924.SAMN05216258_105320"/>
<dbReference type="RefSeq" id="WP_092860138.1">
    <property type="nucleotide sequence ID" value="NZ_FOQH01000005.1"/>
</dbReference>
<organism evidence="3 4">
    <name type="scientific">Albimonas pacifica</name>
    <dbReference type="NCBI Taxonomy" id="1114924"/>
    <lineage>
        <taxon>Bacteria</taxon>
        <taxon>Pseudomonadati</taxon>
        <taxon>Pseudomonadota</taxon>
        <taxon>Alphaproteobacteria</taxon>
        <taxon>Rhodobacterales</taxon>
        <taxon>Paracoccaceae</taxon>
        <taxon>Albimonas</taxon>
    </lineage>
</organism>